<protein>
    <submittedName>
        <fullName evidence="2">Uncharacterized protein</fullName>
    </submittedName>
</protein>
<evidence type="ECO:0000256" key="1">
    <source>
        <dbReference type="SAM" id="MobiDB-lite"/>
    </source>
</evidence>
<evidence type="ECO:0000313" key="2">
    <source>
        <dbReference type="EMBL" id="KAK3270335.1"/>
    </source>
</evidence>
<sequence length="679" mass="73231">MTSKSPTAASKLAEFEARVEDIRKDLRSRDSRVVTNALSKTEILIQNGSAWLNSRVTPDLLRELCALIMRGDRGITAPTMNLILEISGTEMGCNLLLKLPHPAKFAAAATQVEVAAIISDVSGKPLPIQDNAVLVYKQVLTIILSLLNTTTGIPRGRAIVTTSIRTLLKFAQVEEGRKQIQSLPIDQVITLFDRLLQLGSAAKVDPDLVCAAGELAEHLSTAWLEELTTQPNYSKLLQTITAQVKAADPALAESSNKKTEEQEEIANSLCYAAEDAVKILRNFASTRTLRLRVRQSLPCPVYLPSSRLPRVPCAVYLPSSRLPRVPCPVYLPSSRLPRVPCPVYLPCSRLPRVPCALLESHSHVPSLFNACWSVLDADLCHEAATVLALLTTPEDAGKWLMKQPPRLPHDMDIRCRLYRYKIPELISEHLLEGHPLCARRAAMRMLINIFDAGAQEEGIFNPASSGGMTKMILETVSKAALAPEVGISLDACAVLSSMLSPLAHRAEISRKQVMESNGSKLFVKMMNRLLECTDADQLPLYAEVLCIMLCTPEFAKAYKRFLTPAPGTPAGWFSKAVPSQEEEMSAELRQALLKALGQSGKRACAAAAEATASIAVTSQGCSWLMSGTGQSAPGCVLMALLSALTPPPAPAASAPSASEPAPGDGVAEDTAAAEGEPRL</sequence>
<dbReference type="AlphaFoldDB" id="A0AAE0L3F2"/>
<gene>
    <name evidence="2" type="ORF">CYMTET_21265</name>
</gene>
<name>A0AAE0L3F2_9CHLO</name>
<dbReference type="EMBL" id="LGRX02010459">
    <property type="protein sequence ID" value="KAK3270335.1"/>
    <property type="molecule type" value="Genomic_DNA"/>
</dbReference>
<feature type="compositionally biased region" description="Low complexity" evidence="1">
    <location>
        <begin position="651"/>
        <end position="662"/>
    </location>
</feature>
<reference evidence="2 3" key="1">
    <citation type="journal article" date="2015" name="Genome Biol. Evol.">
        <title>Comparative Genomics of a Bacterivorous Green Alga Reveals Evolutionary Causalities and Consequences of Phago-Mixotrophic Mode of Nutrition.</title>
        <authorList>
            <person name="Burns J.A."/>
            <person name="Paasch A."/>
            <person name="Narechania A."/>
            <person name="Kim E."/>
        </authorList>
    </citation>
    <scope>NUCLEOTIDE SEQUENCE [LARGE SCALE GENOMIC DNA]</scope>
    <source>
        <strain evidence="2 3">PLY_AMNH</strain>
    </source>
</reference>
<organism evidence="2 3">
    <name type="scientific">Cymbomonas tetramitiformis</name>
    <dbReference type="NCBI Taxonomy" id="36881"/>
    <lineage>
        <taxon>Eukaryota</taxon>
        <taxon>Viridiplantae</taxon>
        <taxon>Chlorophyta</taxon>
        <taxon>Pyramimonadophyceae</taxon>
        <taxon>Pyramimonadales</taxon>
        <taxon>Pyramimonadaceae</taxon>
        <taxon>Cymbomonas</taxon>
    </lineage>
</organism>
<dbReference type="Proteomes" id="UP001190700">
    <property type="component" value="Unassembled WGS sequence"/>
</dbReference>
<comment type="caution">
    <text evidence="2">The sequence shown here is derived from an EMBL/GenBank/DDBJ whole genome shotgun (WGS) entry which is preliminary data.</text>
</comment>
<accession>A0AAE0L3F2</accession>
<feature type="region of interest" description="Disordered" evidence="1">
    <location>
        <begin position="646"/>
        <end position="679"/>
    </location>
</feature>
<evidence type="ECO:0000313" key="3">
    <source>
        <dbReference type="Proteomes" id="UP001190700"/>
    </source>
</evidence>
<keyword evidence="3" id="KW-1185">Reference proteome</keyword>
<proteinExistence type="predicted"/>